<dbReference type="InterPro" id="IPR011701">
    <property type="entry name" value="MFS"/>
</dbReference>
<comment type="caution">
    <text evidence="5">The sequence shown here is derived from an EMBL/GenBank/DDBJ whole genome shotgun (WGS) entry which is preliminary data.</text>
</comment>
<accession>W9WZX0</accession>
<keyword evidence="6" id="KW-1185">Reference proteome</keyword>
<dbReference type="eggNOG" id="KOG2504">
    <property type="taxonomic scope" value="Eukaryota"/>
</dbReference>
<evidence type="ECO:0000256" key="3">
    <source>
        <dbReference type="SAM" id="MobiDB-lite"/>
    </source>
</evidence>
<dbReference type="InterPro" id="IPR036259">
    <property type="entry name" value="MFS_trans_sf"/>
</dbReference>
<evidence type="ECO:0008006" key="7">
    <source>
        <dbReference type="Google" id="ProtNLM"/>
    </source>
</evidence>
<gene>
    <name evidence="5" type="ORF">A1O5_03239</name>
</gene>
<evidence type="ECO:0000313" key="5">
    <source>
        <dbReference type="EMBL" id="EXJ73478.1"/>
    </source>
</evidence>
<sequence>MPLTKVQVPAVAWMSEQSGTEASQSRGVPETQSQNDLTPPPDGGYGWVCLACCFAINCFTWGAVASYGVFLSYYLTVDAFPGSRPLDYAFIGSFNFGIAMLAAPLITSLARSFGIRLPILAGAVMFGGGFIAASFATRIWHLYLSQGALVGLGVGFVYVPSIAVLSQWFARRRSLANGISAAGSGIGGLIFSFAIGAMIERLGIGWALRITGITALLANLVAAVFIRDRNSIIRPKQHPFDLDLVSRPDVLLLLLWAFLSMLGYIALLYSLSDFSLSIGLSRERATQVTAFLNMGTALGRPFIGVASDRFGRFGVATSLTFICGLSCLVIWIPASSFGVTVFFGILSGAILGVFWMTIGPLCVEVAGLKQLPSLLSLSWLSTVLPTTFSEVIALYLRRPGHPRPYLFTQIFCGVSYICASFCLWGVRTLCTRRQQSQSEGRVRLAGIEANVEAEEGKMVSIGPVEAPTTTIAK</sequence>
<dbReference type="InterPro" id="IPR050327">
    <property type="entry name" value="Proton-linked_MCT"/>
</dbReference>
<dbReference type="GO" id="GO:0022857">
    <property type="term" value="F:transmembrane transporter activity"/>
    <property type="evidence" value="ECO:0007669"/>
    <property type="project" value="InterPro"/>
</dbReference>
<dbReference type="HOGENOM" id="CLU_001265_1_2_1"/>
<protein>
    <recommendedName>
        <fullName evidence="7">Major facilitator superfamily (MFS) profile domain-containing protein</fullName>
    </recommendedName>
</protein>
<proteinExistence type="inferred from homology"/>
<feature type="transmembrane region" description="Helical" evidence="4">
    <location>
        <begin position="113"/>
        <end position="136"/>
    </location>
</feature>
<feature type="transmembrane region" description="Helical" evidence="4">
    <location>
        <begin position="88"/>
        <end position="107"/>
    </location>
</feature>
<comment type="subcellular location">
    <subcellularLocation>
        <location evidence="1">Membrane</location>
        <topology evidence="1">Multi-pass membrane protein</topology>
    </subcellularLocation>
</comment>
<dbReference type="GeneID" id="19187968"/>
<dbReference type="EMBL" id="AMGX01000004">
    <property type="protein sequence ID" value="EXJ73478.1"/>
    <property type="molecule type" value="Genomic_DNA"/>
</dbReference>
<dbReference type="Gene3D" id="1.20.1250.20">
    <property type="entry name" value="MFS general substrate transporter like domains"/>
    <property type="match status" value="2"/>
</dbReference>
<feature type="transmembrane region" description="Helical" evidence="4">
    <location>
        <begin position="339"/>
        <end position="358"/>
    </location>
</feature>
<comment type="similarity">
    <text evidence="2">Belongs to the major facilitator superfamily. Monocarboxylate porter (TC 2.A.1.13) family.</text>
</comment>
<dbReference type="SUPFAM" id="SSF103473">
    <property type="entry name" value="MFS general substrate transporter"/>
    <property type="match status" value="1"/>
</dbReference>
<dbReference type="GO" id="GO:0016020">
    <property type="term" value="C:membrane"/>
    <property type="evidence" value="ECO:0007669"/>
    <property type="project" value="UniProtKB-SubCell"/>
</dbReference>
<organism evidence="5 6">
    <name type="scientific">Cladophialophora psammophila CBS 110553</name>
    <dbReference type="NCBI Taxonomy" id="1182543"/>
    <lineage>
        <taxon>Eukaryota</taxon>
        <taxon>Fungi</taxon>
        <taxon>Dikarya</taxon>
        <taxon>Ascomycota</taxon>
        <taxon>Pezizomycotina</taxon>
        <taxon>Eurotiomycetes</taxon>
        <taxon>Chaetothyriomycetidae</taxon>
        <taxon>Chaetothyriales</taxon>
        <taxon>Herpotrichiellaceae</taxon>
        <taxon>Cladophialophora</taxon>
    </lineage>
</organism>
<dbReference type="Pfam" id="PF07690">
    <property type="entry name" value="MFS_1"/>
    <property type="match status" value="1"/>
</dbReference>
<evidence type="ECO:0000256" key="4">
    <source>
        <dbReference type="SAM" id="Phobius"/>
    </source>
</evidence>
<feature type="transmembrane region" description="Helical" evidence="4">
    <location>
        <begin position="45"/>
        <end position="76"/>
    </location>
</feature>
<keyword evidence="4" id="KW-0812">Transmembrane</keyword>
<feature type="transmembrane region" description="Helical" evidence="4">
    <location>
        <begin position="206"/>
        <end position="226"/>
    </location>
</feature>
<reference evidence="5 6" key="1">
    <citation type="submission" date="2013-03" db="EMBL/GenBank/DDBJ databases">
        <title>The Genome Sequence of Cladophialophora psammophila CBS 110553.</title>
        <authorList>
            <consortium name="The Broad Institute Genomics Platform"/>
            <person name="Cuomo C."/>
            <person name="de Hoog S."/>
            <person name="Gorbushina A."/>
            <person name="Walker B."/>
            <person name="Young S.K."/>
            <person name="Zeng Q."/>
            <person name="Gargeya S."/>
            <person name="Fitzgerald M."/>
            <person name="Haas B."/>
            <person name="Abouelleil A."/>
            <person name="Allen A.W."/>
            <person name="Alvarado L."/>
            <person name="Arachchi H.M."/>
            <person name="Berlin A.M."/>
            <person name="Chapman S.B."/>
            <person name="Gainer-Dewar J."/>
            <person name="Goldberg J."/>
            <person name="Griggs A."/>
            <person name="Gujja S."/>
            <person name="Hansen M."/>
            <person name="Howarth C."/>
            <person name="Imamovic A."/>
            <person name="Ireland A."/>
            <person name="Larimer J."/>
            <person name="McCowan C."/>
            <person name="Murphy C."/>
            <person name="Pearson M."/>
            <person name="Poon T.W."/>
            <person name="Priest M."/>
            <person name="Roberts A."/>
            <person name="Saif S."/>
            <person name="Shea T."/>
            <person name="Sisk P."/>
            <person name="Sykes S."/>
            <person name="Wortman J."/>
            <person name="Nusbaum C."/>
            <person name="Birren B."/>
        </authorList>
    </citation>
    <scope>NUCLEOTIDE SEQUENCE [LARGE SCALE GENOMIC DNA]</scope>
    <source>
        <strain evidence="5 6">CBS 110553</strain>
    </source>
</reference>
<dbReference type="Proteomes" id="UP000019471">
    <property type="component" value="Unassembled WGS sequence"/>
</dbReference>
<feature type="region of interest" description="Disordered" evidence="3">
    <location>
        <begin position="16"/>
        <end position="36"/>
    </location>
</feature>
<dbReference type="RefSeq" id="XP_007742041.1">
    <property type="nucleotide sequence ID" value="XM_007743851.1"/>
</dbReference>
<feature type="transmembrane region" description="Helical" evidence="4">
    <location>
        <begin position="313"/>
        <end position="332"/>
    </location>
</feature>
<evidence type="ECO:0000313" key="6">
    <source>
        <dbReference type="Proteomes" id="UP000019471"/>
    </source>
</evidence>
<dbReference type="AlphaFoldDB" id="W9WZX0"/>
<name>W9WZX0_9EURO</name>
<keyword evidence="4" id="KW-1133">Transmembrane helix</keyword>
<evidence type="ECO:0000256" key="1">
    <source>
        <dbReference type="ARBA" id="ARBA00004141"/>
    </source>
</evidence>
<dbReference type="OrthoDB" id="6499973at2759"/>
<evidence type="ECO:0000256" key="2">
    <source>
        <dbReference type="ARBA" id="ARBA00006727"/>
    </source>
</evidence>
<dbReference type="PANTHER" id="PTHR11360">
    <property type="entry name" value="MONOCARBOXYLATE TRANSPORTER"/>
    <property type="match status" value="1"/>
</dbReference>
<feature type="transmembrane region" description="Helical" evidence="4">
    <location>
        <begin position="148"/>
        <end position="169"/>
    </location>
</feature>
<feature type="transmembrane region" description="Helical" evidence="4">
    <location>
        <begin position="175"/>
        <end position="199"/>
    </location>
</feature>
<keyword evidence="4" id="KW-0472">Membrane</keyword>
<feature type="transmembrane region" description="Helical" evidence="4">
    <location>
        <begin position="250"/>
        <end position="269"/>
    </location>
</feature>
<dbReference type="PANTHER" id="PTHR11360:SF315">
    <property type="entry name" value="TRANSPORTER MCH2-RELATED"/>
    <property type="match status" value="1"/>
</dbReference>
<feature type="transmembrane region" description="Helical" evidence="4">
    <location>
        <begin position="405"/>
        <end position="426"/>
    </location>
</feature>